<comment type="subcellular location">
    <subcellularLocation>
        <location evidence="1">Cytoplasm</location>
        <location evidence="1">Cytoskeleton</location>
        <location evidence="1">Flagellum axoneme</location>
    </subcellularLocation>
</comment>
<feature type="domain" description="EF-hand" evidence="12">
    <location>
        <begin position="1458"/>
        <end position="1493"/>
    </location>
</feature>
<keyword evidence="3" id="KW-0808">Transferase</keyword>
<sequence>MVVRTLEDCRAKLKQFLSSRPVGAAGLDEVAFLCGCAFEGMDADLCVEAVNSFGQAIARASQAALRSSSSAGACAMFASVLRHPEESCRRAATTEAQKKRSSSCAEALGMWSSLHAVLLLVLVIAAADSGSSAACTPPKGWKSLPYHTLVQKNMTTRRAVLDLVEDPEDRFGRMKAPFSSAQLHGSVLAKEVTSAEAGCKICSEYLRQLQMPDAPQLDAQQLLRAIGQGVGGKEPCRRSTASASLLQAVRLLVSRPEALDRLRASDGFRLAVEAWKQGTHIPEVAQECCALMLQLASQHARAAAAAGAAECALSSWQRCGAATDLSLRAVLVHGFAEVSCLCLPFFPEKPQVLCRLACESLRALLSSGPEPVIFALLKSIYICMAWLHGSCSWPPGSSSALCCTSRSSLARASLSHPGPVVRAPQRRSGHARPLAREGVASALVAGCLAWGRRRSLQLRLMGCSAATDLSDPEAGLEQAQGHVARARRVVVLTGAGISTDSGVPDFRGPSGVWTKDLRKSAVMPCDPGPCLEDPSMQRLVDLDAWLNEPDIRVKGWQWLKSWRLDELVPNPGHEAVVVELHKQGKLQLCVTQNTEGLQELAGLPAEALVTIHGSRRHVLLGYFYTSLRAQSCTSRFRFDCRQRNCMRRRMDEWLDFSSMPRPEKAMRMSCAATALQANISFGQSLVPGDIRRAEAAAKQCDVLLAVGSTLSVYPVRGPGFRGFRGFGAETEPAPEAKVIILNAEATALDELADVVLRGSISQILPQLVLRKLTDDPKTAPELFNLGLPDLALGVLGQDRLSNDGAMRRMAAEVTVRTVSYTLNCQSKQPAICASAAPRSGGGIGAALEATPAQPTRARRAVAAMEETMDSVQSIDPLQLDVSAIPNLPGFTVKTKKKNHGRCHTFSLVNGVRIEQSEGMTFDKPKFVKVPLSLEPKRLGSMGQTTTDADYKDHVQASETEAPAWDVLDRHVLRFYGQFQESVVETNLENYRVRQCVIMYYLEDDTCHITERKVENSGIMQGQLLRRHRFPGPEGYLSWQDLRVGGELYVYGRVIQILDCDEWTRKYYTQMGMEQDASLEPTVDAFAETQFEIGGGGRPKVHQPRSYETVYREQSIGGGHINVNMQQFMEWDRKVCRFYAVFDDVKMPQFERRPFEILYFLADDTVEIREKYPLNCGRDPFPIFFRRGKLGRGQVKVMGPLDRLQRKDELIGLEDFSIGESPELLGQRFFIYDADDFTRRYYEKQLGVKLTEAVDVRLPDRTVPRPKTPPYTGYGTWDDSMGSVHSLAPKPPKKDLVKLFENEGRILRFTAQFYKAKPEDADRLFIVNFHLFDDTLSIHEPPQRNMGILTGKFLEKSIHLNQETGALFKVEDFVPGSVIKVYNREFEILDMDDYTRKFLEEGGVKRHFDLEGVLQKLREGMRQQYPLARDIFRKFDADHDGVLTKTEFKNALVKWGFQVTEEEALIIMKAFDSRKDGQISYNEFCDTLIDEDYTYVMMKQRPKLNQEVGDYPELARTKLEEQGEREKIRAAVRNMGDVVYKHNANFMRLLKEFAHLTHENTVTCEQIVQALDSIGKSFSLEDVQRCVSYVLPDCDFDKVEYVPFLKAVGCDLFPRPQRKSMRFSTELVSAHRPGLNMGHGPTRAPGPRAAYTLQGMIMCPSTTPHSFRLKAPELPSAEEVWNAELQTVQLPQPTYGALTSGLVCFCAAAY</sequence>
<evidence type="ECO:0000256" key="9">
    <source>
        <dbReference type="ARBA" id="ARBA00023212"/>
    </source>
</evidence>
<gene>
    <name evidence="15" type="primary">EFHC1</name>
    <name evidence="15" type="ORF">AK812_SmicGene33918</name>
</gene>
<dbReference type="GO" id="GO:0007052">
    <property type="term" value="P:mitotic spindle organization"/>
    <property type="evidence" value="ECO:0007669"/>
    <property type="project" value="TreeGrafter"/>
</dbReference>
<dbReference type="EMBL" id="LSRX01000994">
    <property type="protein sequence ID" value="OLP85130.1"/>
    <property type="molecule type" value="Genomic_DNA"/>
</dbReference>
<dbReference type="GO" id="GO:0000281">
    <property type="term" value="P:mitotic cytokinesis"/>
    <property type="evidence" value="ECO:0007669"/>
    <property type="project" value="TreeGrafter"/>
</dbReference>
<dbReference type="InterPro" id="IPR040193">
    <property type="entry name" value="EFHC1/EFHC2/EFHB"/>
</dbReference>
<dbReference type="InterPro" id="IPR003000">
    <property type="entry name" value="Sirtuin"/>
</dbReference>
<dbReference type="GO" id="GO:0070403">
    <property type="term" value="F:NAD+ binding"/>
    <property type="evidence" value="ECO:0007669"/>
    <property type="project" value="InterPro"/>
</dbReference>
<dbReference type="SMART" id="SM00676">
    <property type="entry name" value="DM10"/>
    <property type="match status" value="3"/>
</dbReference>
<dbReference type="SMART" id="SM00054">
    <property type="entry name" value="EFh"/>
    <property type="match status" value="2"/>
</dbReference>
<dbReference type="Proteomes" id="UP000186817">
    <property type="component" value="Unassembled WGS sequence"/>
</dbReference>
<evidence type="ECO:0000259" key="13">
    <source>
        <dbReference type="PROSITE" id="PS50305"/>
    </source>
</evidence>
<feature type="domain" description="DM10" evidence="14">
    <location>
        <begin position="968"/>
        <end position="1071"/>
    </location>
</feature>
<keyword evidence="16" id="KW-1185">Reference proteome</keyword>
<dbReference type="GO" id="GO:0005930">
    <property type="term" value="C:axoneme"/>
    <property type="evidence" value="ECO:0007669"/>
    <property type="project" value="TreeGrafter"/>
</dbReference>
<evidence type="ECO:0000313" key="15">
    <source>
        <dbReference type="EMBL" id="OLP85130.1"/>
    </source>
</evidence>
<protein>
    <submittedName>
        <fullName evidence="15">EF-hand domain-containing protein 1</fullName>
    </submittedName>
</protein>
<evidence type="ECO:0000259" key="14">
    <source>
        <dbReference type="PROSITE" id="PS51336"/>
    </source>
</evidence>
<keyword evidence="6" id="KW-0282">Flagellum</keyword>
<dbReference type="SUPFAM" id="SSF52467">
    <property type="entry name" value="DHS-like NAD/FAD-binding domain"/>
    <property type="match status" value="1"/>
</dbReference>
<feature type="domain" description="DM10" evidence="14">
    <location>
        <begin position="1302"/>
        <end position="1402"/>
    </location>
</feature>
<keyword evidence="8" id="KW-0969">Cilium</keyword>
<keyword evidence="4" id="KW-0677">Repeat</keyword>
<evidence type="ECO:0000313" key="16">
    <source>
        <dbReference type="Proteomes" id="UP000186817"/>
    </source>
</evidence>
<keyword evidence="2" id="KW-0963">Cytoplasm</keyword>
<evidence type="ECO:0000256" key="1">
    <source>
        <dbReference type="ARBA" id="ARBA00004611"/>
    </source>
</evidence>
<dbReference type="InterPro" id="IPR011992">
    <property type="entry name" value="EF-hand-dom_pair"/>
</dbReference>
<keyword evidence="7" id="KW-0520">NAD</keyword>
<dbReference type="SUPFAM" id="SSF47473">
    <property type="entry name" value="EF-hand"/>
    <property type="match status" value="1"/>
</dbReference>
<dbReference type="PROSITE" id="PS50305">
    <property type="entry name" value="SIRTUIN"/>
    <property type="match status" value="1"/>
</dbReference>
<evidence type="ECO:0000256" key="8">
    <source>
        <dbReference type="ARBA" id="ARBA00023069"/>
    </source>
</evidence>
<evidence type="ECO:0000259" key="12">
    <source>
        <dbReference type="PROSITE" id="PS50222"/>
    </source>
</evidence>
<dbReference type="OrthoDB" id="10255210at2759"/>
<dbReference type="PANTHER" id="PTHR12086">
    <property type="entry name" value="EF-HAND DOMAIN C-TERMINAL CONTAINING PROTEIN"/>
    <property type="match status" value="1"/>
</dbReference>
<evidence type="ECO:0000256" key="7">
    <source>
        <dbReference type="ARBA" id="ARBA00023027"/>
    </source>
</evidence>
<evidence type="ECO:0000256" key="5">
    <source>
        <dbReference type="ARBA" id="ARBA00022837"/>
    </source>
</evidence>
<dbReference type="PROSITE" id="PS51336">
    <property type="entry name" value="DM10"/>
    <property type="match status" value="3"/>
</dbReference>
<dbReference type="Gene3D" id="1.10.238.10">
    <property type="entry name" value="EF-hand"/>
    <property type="match status" value="1"/>
</dbReference>
<dbReference type="Gene3D" id="2.30.29.170">
    <property type="match status" value="3"/>
</dbReference>
<feature type="domain" description="Deacetylase sirtuin-type" evidence="13">
    <location>
        <begin position="469"/>
        <end position="775"/>
    </location>
</feature>
<dbReference type="CDD" id="cd00051">
    <property type="entry name" value="EFh"/>
    <property type="match status" value="1"/>
</dbReference>
<dbReference type="GO" id="GO:0016740">
    <property type="term" value="F:transferase activity"/>
    <property type="evidence" value="ECO:0007669"/>
    <property type="project" value="UniProtKB-KW"/>
</dbReference>
<dbReference type="Gene3D" id="3.40.50.1220">
    <property type="entry name" value="TPP-binding domain"/>
    <property type="match status" value="1"/>
</dbReference>
<dbReference type="InterPro" id="IPR002048">
    <property type="entry name" value="EF_hand_dom"/>
</dbReference>
<dbReference type="PANTHER" id="PTHR12086:SF9">
    <property type="entry name" value="EF-HAND DOMAIN-CONTAINING PROTEIN 1"/>
    <property type="match status" value="1"/>
</dbReference>
<dbReference type="InterPro" id="IPR006602">
    <property type="entry name" value="DM10_dom"/>
</dbReference>
<name>A0A1Q9CQE3_SYMMI</name>
<proteinExistence type="predicted"/>
<dbReference type="Pfam" id="PF06565">
    <property type="entry name" value="DM10_dom"/>
    <property type="match status" value="3"/>
</dbReference>
<dbReference type="PROSITE" id="PS00018">
    <property type="entry name" value="EF_HAND_1"/>
    <property type="match status" value="1"/>
</dbReference>
<dbReference type="GO" id="GO:0060285">
    <property type="term" value="P:cilium-dependent cell motility"/>
    <property type="evidence" value="ECO:0007669"/>
    <property type="project" value="TreeGrafter"/>
</dbReference>
<dbReference type="GO" id="GO:0005509">
    <property type="term" value="F:calcium ion binding"/>
    <property type="evidence" value="ECO:0007669"/>
    <property type="project" value="InterPro"/>
</dbReference>
<dbReference type="Pfam" id="PF13499">
    <property type="entry name" value="EF-hand_7"/>
    <property type="match status" value="1"/>
</dbReference>
<evidence type="ECO:0000256" key="6">
    <source>
        <dbReference type="ARBA" id="ARBA00022846"/>
    </source>
</evidence>
<accession>A0A1Q9CQE3</accession>
<evidence type="ECO:0000256" key="3">
    <source>
        <dbReference type="ARBA" id="ARBA00022679"/>
    </source>
</evidence>
<organism evidence="15 16">
    <name type="scientific">Symbiodinium microadriaticum</name>
    <name type="common">Dinoflagellate</name>
    <name type="synonym">Zooxanthella microadriatica</name>
    <dbReference type="NCBI Taxonomy" id="2951"/>
    <lineage>
        <taxon>Eukaryota</taxon>
        <taxon>Sar</taxon>
        <taxon>Alveolata</taxon>
        <taxon>Dinophyceae</taxon>
        <taxon>Suessiales</taxon>
        <taxon>Symbiodiniaceae</taxon>
        <taxon>Symbiodinium</taxon>
    </lineage>
</organism>
<comment type="caution">
    <text evidence="15">The sequence shown here is derived from an EMBL/GenBank/DDBJ whole genome shotgun (WGS) entry which is preliminary data.</text>
</comment>
<reference evidence="15 16" key="1">
    <citation type="submission" date="2016-02" db="EMBL/GenBank/DDBJ databases">
        <title>Genome analysis of coral dinoflagellate symbionts highlights evolutionary adaptations to a symbiotic lifestyle.</title>
        <authorList>
            <person name="Aranda M."/>
            <person name="Li Y."/>
            <person name="Liew Y.J."/>
            <person name="Baumgarten S."/>
            <person name="Simakov O."/>
            <person name="Wilson M."/>
            <person name="Piel J."/>
            <person name="Ashoor H."/>
            <person name="Bougouffa S."/>
            <person name="Bajic V.B."/>
            <person name="Ryu T."/>
            <person name="Ravasi T."/>
            <person name="Bayer T."/>
            <person name="Micklem G."/>
            <person name="Kim H."/>
            <person name="Bhak J."/>
            <person name="Lajeunesse T.C."/>
            <person name="Voolstra C.R."/>
        </authorList>
    </citation>
    <scope>NUCLEOTIDE SEQUENCE [LARGE SCALE GENOMIC DNA]</scope>
    <source>
        <strain evidence="15 16">CCMP2467</strain>
    </source>
</reference>
<evidence type="ECO:0000256" key="11">
    <source>
        <dbReference type="PROSITE-ProRule" id="PRU00236"/>
    </source>
</evidence>
<dbReference type="GO" id="GO:0043014">
    <property type="term" value="F:alpha-tubulin binding"/>
    <property type="evidence" value="ECO:0007669"/>
    <property type="project" value="TreeGrafter"/>
</dbReference>
<feature type="domain" description="EF-hand" evidence="12">
    <location>
        <begin position="1422"/>
        <end position="1457"/>
    </location>
</feature>
<feature type="domain" description="DM10" evidence="14">
    <location>
        <begin position="1131"/>
        <end position="1245"/>
    </location>
</feature>
<dbReference type="GO" id="GO:0072686">
    <property type="term" value="C:mitotic spindle"/>
    <property type="evidence" value="ECO:0007669"/>
    <property type="project" value="TreeGrafter"/>
</dbReference>
<comment type="caution">
    <text evidence="11">Lacks conserved residue(s) required for the propagation of feature annotation.</text>
</comment>
<dbReference type="InterPro" id="IPR026590">
    <property type="entry name" value="Ssirtuin_cat_dom"/>
</dbReference>
<evidence type="ECO:0000256" key="4">
    <source>
        <dbReference type="ARBA" id="ARBA00022737"/>
    </source>
</evidence>
<keyword evidence="5" id="KW-0106">Calcium</keyword>
<evidence type="ECO:0000256" key="10">
    <source>
        <dbReference type="ARBA" id="ARBA00023273"/>
    </source>
</evidence>
<dbReference type="Pfam" id="PF02146">
    <property type="entry name" value="SIR2"/>
    <property type="match status" value="1"/>
</dbReference>
<dbReference type="PROSITE" id="PS50222">
    <property type="entry name" value="EF_HAND_2"/>
    <property type="match status" value="2"/>
</dbReference>
<dbReference type="Gene3D" id="2.20.28.200">
    <property type="match status" value="1"/>
</dbReference>
<dbReference type="FunFam" id="2.30.29.170:FF:000004">
    <property type="entry name" value="EF-hand domain containing 2"/>
    <property type="match status" value="1"/>
</dbReference>
<keyword evidence="10" id="KW-0966">Cell projection</keyword>
<keyword evidence="9" id="KW-0206">Cytoskeleton</keyword>
<dbReference type="InterPro" id="IPR018247">
    <property type="entry name" value="EF_Hand_1_Ca_BS"/>
</dbReference>
<dbReference type="InterPro" id="IPR029035">
    <property type="entry name" value="DHS-like_NAD/FAD-binding_dom"/>
</dbReference>
<evidence type="ECO:0000256" key="2">
    <source>
        <dbReference type="ARBA" id="ARBA00022490"/>
    </source>
</evidence>